<dbReference type="AlphaFoldDB" id="A0A7I4C7A6"/>
<reference evidence="2 3" key="1">
    <citation type="journal article" date="2008" name="Science">
        <title>The Physcomitrella genome reveals evolutionary insights into the conquest of land by plants.</title>
        <authorList>
            <person name="Rensing S."/>
            <person name="Lang D."/>
            <person name="Zimmer A."/>
            <person name="Terry A."/>
            <person name="Salamov A."/>
            <person name="Shapiro H."/>
            <person name="Nishiyama T."/>
            <person name="Perroud P.-F."/>
            <person name="Lindquist E."/>
            <person name="Kamisugi Y."/>
            <person name="Tanahashi T."/>
            <person name="Sakakibara K."/>
            <person name="Fujita T."/>
            <person name="Oishi K."/>
            <person name="Shin-I T."/>
            <person name="Kuroki Y."/>
            <person name="Toyoda A."/>
            <person name="Suzuki Y."/>
            <person name="Hashimoto A."/>
            <person name="Yamaguchi K."/>
            <person name="Sugano A."/>
            <person name="Kohara Y."/>
            <person name="Fujiyama A."/>
            <person name="Anterola A."/>
            <person name="Aoki S."/>
            <person name="Ashton N."/>
            <person name="Barbazuk W.B."/>
            <person name="Barker E."/>
            <person name="Bennetzen J."/>
            <person name="Bezanilla M."/>
            <person name="Blankenship R."/>
            <person name="Cho S.H."/>
            <person name="Dutcher S."/>
            <person name="Estelle M."/>
            <person name="Fawcett J.A."/>
            <person name="Gundlach H."/>
            <person name="Hanada K."/>
            <person name="Heyl A."/>
            <person name="Hicks K.A."/>
            <person name="Hugh J."/>
            <person name="Lohr M."/>
            <person name="Mayer K."/>
            <person name="Melkozernov A."/>
            <person name="Murata T."/>
            <person name="Nelson D."/>
            <person name="Pils B."/>
            <person name="Prigge M."/>
            <person name="Reiss B."/>
            <person name="Renner T."/>
            <person name="Rombauts S."/>
            <person name="Rushton P."/>
            <person name="Sanderfoot A."/>
            <person name="Schween G."/>
            <person name="Shiu S.-H."/>
            <person name="Stueber K."/>
            <person name="Theodoulou F.L."/>
            <person name="Tu H."/>
            <person name="Van de Peer Y."/>
            <person name="Verrier P.J."/>
            <person name="Waters E."/>
            <person name="Wood A."/>
            <person name="Yang L."/>
            <person name="Cove D."/>
            <person name="Cuming A."/>
            <person name="Hasebe M."/>
            <person name="Lucas S."/>
            <person name="Mishler D.B."/>
            <person name="Reski R."/>
            <person name="Grigoriev I."/>
            <person name="Quatrano R.S."/>
            <person name="Boore J.L."/>
        </authorList>
    </citation>
    <scope>NUCLEOTIDE SEQUENCE [LARGE SCALE GENOMIC DNA]</scope>
    <source>
        <strain evidence="2 3">cv. Gransden 2004</strain>
    </source>
</reference>
<dbReference type="EMBL" id="ABEU02000021">
    <property type="status" value="NOT_ANNOTATED_CDS"/>
    <property type="molecule type" value="Genomic_DNA"/>
</dbReference>
<protein>
    <submittedName>
        <fullName evidence="2">Uncharacterized protein</fullName>
    </submittedName>
</protein>
<gene>
    <name evidence="2" type="primary">LOC112273895</name>
</gene>
<feature type="region of interest" description="Disordered" evidence="1">
    <location>
        <begin position="38"/>
        <end position="110"/>
    </location>
</feature>
<accession>A0A7I4C7A6</accession>
<sequence length="141" mass="15771">MRIYEFMRGMGGYGEQMGTFVRGAPVWELHIERSGTRASRSFRTPKFKTGPLCNDPGQLRLSVSDAKQAVLSDARNDRHPLREQFSPEPLGRKTPKSKTPGRPSDRFITDRSAMDFNIANYMLAGLEENAVNNGSVHSPSK</sequence>
<reference evidence="2 3" key="2">
    <citation type="journal article" date="2018" name="Plant J.">
        <title>The Physcomitrella patens chromosome-scale assembly reveals moss genome structure and evolution.</title>
        <authorList>
            <person name="Lang D."/>
            <person name="Ullrich K.K."/>
            <person name="Murat F."/>
            <person name="Fuchs J."/>
            <person name="Jenkins J."/>
            <person name="Haas F.B."/>
            <person name="Piednoel M."/>
            <person name="Gundlach H."/>
            <person name="Van Bel M."/>
            <person name="Meyberg R."/>
            <person name="Vives C."/>
            <person name="Morata J."/>
            <person name="Symeonidi A."/>
            <person name="Hiss M."/>
            <person name="Muchero W."/>
            <person name="Kamisugi Y."/>
            <person name="Saleh O."/>
            <person name="Blanc G."/>
            <person name="Decker E.L."/>
            <person name="van Gessel N."/>
            <person name="Grimwood J."/>
            <person name="Hayes R.D."/>
            <person name="Graham S.W."/>
            <person name="Gunter L.E."/>
            <person name="McDaniel S.F."/>
            <person name="Hoernstein S.N.W."/>
            <person name="Larsson A."/>
            <person name="Li F.W."/>
            <person name="Perroud P.F."/>
            <person name="Phillips J."/>
            <person name="Ranjan P."/>
            <person name="Rokshar D.S."/>
            <person name="Rothfels C.J."/>
            <person name="Schneider L."/>
            <person name="Shu S."/>
            <person name="Stevenson D.W."/>
            <person name="Thummler F."/>
            <person name="Tillich M."/>
            <person name="Villarreal Aguilar J.C."/>
            <person name="Widiez T."/>
            <person name="Wong G.K."/>
            <person name="Wymore A."/>
            <person name="Zhang Y."/>
            <person name="Zimmer A.D."/>
            <person name="Quatrano R.S."/>
            <person name="Mayer K.F.X."/>
            <person name="Goodstein D."/>
            <person name="Casacuberta J.M."/>
            <person name="Vandepoele K."/>
            <person name="Reski R."/>
            <person name="Cuming A.C."/>
            <person name="Tuskan G.A."/>
            <person name="Maumus F."/>
            <person name="Salse J."/>
            <person name="Schmutz J."/>
            <person name="Rensing S.A."/>
        </authorList>
    </citation>
    <scope>NUCLEOTIDE SEQUENCE [LARGE SCALE GENOMIC DNA]</scope>
    <source>
        <strain evidence="2 3">cv. Gransden 2004</strain>
    </source>
</reference>
<proteinExistence type="predicted"/>
<dbReference type="EnsemblPlants" id="Pp3c21_3130V3.6">
    <property type="protein sequence ID" value="Pp3c21_3130V3.6"/>
    <property type="gene ID" value="Pp3c21_3130"/>
</dbReference>
<dbReference type="Proteomes" id="UP000006727">
    <property type="component" value="Chromosome 21"/>
</dbReference>
<organism evidence="2 3">
    <name type="scientific">Physcomitrium patens</name>
    <name type="common">Spreading-leaved earth moss</name>
    <name type="synonym">Physcomitrella patens</name>
    <dbReference type="NCBI Taxonomy" id="3218"/>
    <lineage>
        <taxon>Eukaryota</taxon>
        <taxon>Viridiplantae</taxon>
        <taxon>Streptophyta</taxon>
        <taxon>Embryophyta</taxon>
        <taxon>Bryophyta</taxon>
        <taxon>Bryophytina</taxon>
        <taxon>Bryopsida</taxon>
        <taxon>Funariidae</taxon>
        <taxon>Funariales</taxon>
        <taxon>Funariaceae</taxon>
        <taxon>Physcomitrium</taxon>
    </lineage>
</organism>
<name>A0A7I4C7A6_PHYPA</name>
<dbReference type="Gramene" id="Pp3c21_3130V3.6">
    <property type="protein sequence ID" value="Pp3c21_3130V3.6"/>
    <property type="gene ID" value="Pp3c21_3130"/>
</dbReference>
<evidence type="ECO:0000313" key="3">
    <source>
        <dbReference type="Proteomes" id="UP000006727"/>
    </source>
</evidence>
<reference evidence="2" key="3">
    <citation type="submission" date="2020-12" db="UniProtKB">
        <authorList>
            <consortium name="EnsemblPlants"/>
        </authorList>
    </citation>
    <scope>IDENTIFICATION</scope>
</reference>
<evidence type="ECO:0000313" key="2">
    <source>
        <dbReference type="EnsemblPlants" id="Pp3c21_3130V3.6"/>
    </source>
</evidence>
<evidence type="ECO:0000256" key="1">
    <source>
        <dbReference type="SAM" id="MobiDB-lite"/>
    </source>
</evidence>
<keyword evidence="3" id="KW-1185">Reference proteome</keyword>